<evidence type="ECO:0000313" key="2">
    <source>
        <dbReference type="Proteomes" id="UP000727407"/>
    </source>
</evidence>
<dbReference type="EMBL" id="QNUK01000040">
    <property type="protein sequence ID" value="KAF5905802.1"/>
    <property type="molecule type" value="Genomic_DNA"/>
</dbReference>
<name>A0A8J4URZ1_CLAMG</name>
<comment type="caution">
    <text evidence="1">The sequence shown here is derived from an EMBL/GenBank/DDBJ whole genome shotgun (WGS) entry which is preliminary data.</text>
</comment>
<evidence type="ECO:0000313" key="1">
    <source>
        <dbReference type="EMBL" id="KAF5905802.1"/>
    </source>
</evidence>
<organism evidence="1 2">
    <name type="scientific">Clarias magur</name>
    <name type="common">Asian catfish</name>
    <name type="synonym">Macropteronotus magur</name>
    <dbReference type="NCBI Taxonomy" id="1594786"/>
    <lineage>
        <taxon>Eukaryota</taxon>
        <taxon>Metazoa</taxon>
        <taxon>Chordata</taxon>
        <taxon>Craniata</taxon>
        <taxon>Vertebrata</taxon>
        <taxon>Euteleostomi</taxon>
        <taxon>Actinopterygii</taxon>
        <taxon>Neopterygii</taxon>
        <taxon>Teleostei</taxon>
        <taxon>Ostariophysi</taxon>
        <taxon>Siluriformes</taxon>
        <taxon>Clariidae</taxon>
        <taxon>Clarias</taxon>
    </lineage>
</organism>
<keyword evidence="2" id="KW-1185">Reference proteome</keyword>
<gene>
    <name evidence="1" type="primary">znf34</name>
    <name evidence="1" type="ORF">DAT39_004472</name>
</gene>
<sequence length="140" mass="15309">MPFMWQHQAPRPFSLTLWDGQSQASTLPELGGHANFLSHPLPPPTPHTCLTEASDKEKVGKGIVIKAGSLVLPCRPGGKRRPPRSASDWKVDDVMGKCTDGEWGCGWGDGWRLLSLCYLTDLLNDQPTFPWAPSRSGGSE</sequence>
<reference evidence="1" key="1">
    <citation type="submission" date="2020-07" db="EMBL/GenBank/DDBJ databases">
        <title>Clarias magur genome sequencing, assembly and annotation.</title>
        <authorList>
            <person name="Kushwaha B."/>
            <person name="Kumar R."/>
            <person name="Das P."/>
            <person name="Joshi C.G."/>
            <person name="Kumar D."/>
            <person name="Nagpure N.S."/>
            <person name="Pandey M."/>
            <person name="Agarwal S."/>
            <person name="Srivastava S."/>
            <person name="Singh M."/>
            <person name="Sahoo L."/>
            <person name="Jayasankar P."/>
            <person name="Meher P.K."/>
            <person name="Koringa P.G."/>
            <person name="Iquebal M.A."/>
            <person name="Das S.P."/>
            <person name="Bit A."/>
            <person name="Patnaik S."/>
            <person name="Patel N."/>
            <person name="Shah T.M."/>
            <person name="Hinsu A."/>
            <person name="Jena J.K."/>
        </authorList>
    </citation>
    <scope>NUCLEOTIDE SEQUENCE</scope>
    <source>
        <strain evidence="1">CIFAMagur01</strain>
        <tissue evidence="1">Testis</tissue>
    </source>
</reference>
<proteinExistence type="predicted"/>
<accession>A0A8J4URZ1</accession>
<dbReference type="Proteomes" id="UP000727407">
    <property type="component" value="Unassembled WGS sequence"/>
</dbReference>
<protein>
    <submittedName>
        <fullName evidence="1">Zinc finger protein 34</fullName>
    </submittedName>
</protein>
<dbReference type="AlphaFoldDB" id="A0A8J4URZ1"/>